<feature type="transmembrane region" description="Helical" evidence="6">
    <location>
        <begin position="309"/>
        <end position="333"/>
    </location>
</feature>
<accession>C1FE38</accession>
<sequence length="368" mass="42522">MFSRSVFRRKLTRILRVTKVAFEGATQRFDVDIGRIPGRGWNYNFHMSNIARWSIVINETLRLLNALTCRIFADELKGELRTPVFEGQTDFLVFLLLSLGLFVINWGLRLAIVEPLAALLLGSRSTRSRVQKFAQSSLEMIFYGAFSVFGASVVPKQEWFWPSKLWWSEFITGESLFMTDELKLYYLLYAARYCQGAVSVFIEHKRKDFWEMQVHHFVTVSLIGVSYAYGWNRVGAVVMVLLDPADVPLHIAKQFKYIGDARGGNTQKFMQAGADFFFVVFMLLFGIMRLGLYPYVVWSAHIEARRYFVYGYGAWTCVVLLYVLLMLQLYWFALILKVAIKVITSGTAEDVRSDDEDEDRNKIPKKNN</sequence>
<dbReference type="InterPro" id="IPR016439">
    <property type="entry name" value="Lag1/Lac1-like"/>
</dbReference>
<evidence type="ECO:0000313" key="9">
    <source>
        <dbReference type="Proteomes" id="UP000002009"/>
    </source>
</evidence>
<evidence type="ECO:0000259" key="7">
    <source>
        <dbReference type="PROSITE" id="PS50922"/>
    </source>
</evidence>
<evidence type="ECO:0000256" key="5">
    <source>
        <dbReference type="PROSITE-ProRule" id="PRU00205"/>
    </source>
</evidence>
<dbReference type="GO" id="GO:0005789">
    <property type="term" value="C:endoplasmic reticulum membrane"/>
    <property type="evidence" value="ECO:0007669"/>
    <property type="project" value="UniProtKB-SubCell"/>
</dbReference>
<dbReference type="PROSITE" id="PS50922">
    <property type="entry name" value="TLC"/>
    <property type="match status" value="1"/>
</dbReference>
<feature type="transmembrane region" description="Helical" evidence="6">
    <location>
        <begin position="133"/>
        <end position="154"/>
    </location>
</feature>
<dbReference type="STRING" id="296587.C1FE38"/>
<comment type="subcellular location">
    <subcellularLocation>
        <location evidence="1">Membrane</location>
        <topology evidence="1">Multi-pass membrane protein</topology>
    </subcellularLocation>
</comment>
<dbReference type="Proteomes" id="UP000002009">
    <property type="component" value="Chromosome 1"/>
</dbReference>
<dbReference type="Pfam" id="PF03798">
    <property type="entry name" value="TRAM_LAG1_CLN8"/>
    <property type="match status" value="1"/>
</dbReference>
<feature type="domain" description="TLC" evidence="7">
    <location>
        <begin position="125"/>
        <end position="344"/>
    </location>
</feature>
<keyword evidence="2 5" id="KW-0812">Transmembrane</keyword>
<dbReference type="GeneID" id="8250555"/>
<dbReference type="FunCoup" id="C1FE38">
    <property type="interactions" value="1921"/>
</dbReference>
<dbReference type="EMBL" id="CP001574">
    <property type="protein sequence ID" value="ACO68499.1"/>
    <property type="molecule type" value="Genomic_DNA"/>
</dbReference>
<feature type="transmembrane region" description="Helical" evidence="6">
    <location>
        <begin position="91"/>
        <end position="112"/>
    </location>
</feature>
<dbReference type="PANTHER" id="PTHR12560:SF0">
    <property type="entry name" value="LD18904P"/>
    <property type="match status" value="1"/>
</dbReference>
<keyword evidence="9" id="KW-1185">Reference proteome</keyword>
<proteinExistence type="predicted"/>
<dbReference type="eggNOG" id="KOG1607">
    <property type="taxonomic scope" value="Eukaryota"/>
</dbReference>
<reference evidence="8 9" key="1">
    <citation type="journal article" date="2009" name="Science">
        <title>Green evolution and dynamic adaptations revealed by genomes of the marine picoeukaryotes Micromonas.</title>
        <authorList>
            <person name="Worden A.Z."/>
            <person name="Lee J.H."/>
            <person name="Mock T."/>
            <person name="Rouze P."/>
            <person name="Simmons M.P."/>
            <person name="Aerts A.L."/>
            <person name="Allen A.E."/>
            <person name="Cuvelier M.L."/>
            <person name="Derelle E."/>
            <person name="Everett M.V."/>
            <person name="Foulon E."/>
            <person name="Grimwood J."/>
            <person name="Gundlach H."/>
            <person name="Henrissat B."/>
            <person name="Napoli C."/>
            <person name="McDonald S.M."/>
            <person name="Parker M.S."/>
            <person name="Rombauts S."/>
            <person name="Salamov A."/>
            <person name="Von Dassow P."/>
            <person name="Badger J.H."/>
            <person name="Coutinho P.M."/>
            <person name="Demir E."/>
            <person name="Dubchak I."/>
            <person name="Gentemann C."/>
            <person name="Eikrem W."/>
            <person name="Gready J.E."/>
            <person name="John U."/>
            <person name="Lanier W."/>
            <person name="Lindquist E.A."/>
            <person name="Lucas S."/>
            <person name="Mayer K.F."/>
            <person name="Moreau H."/>
            <person name="Not F."/>
            <person name="Otillar R."/>
            <person name="Panaud O."/>
            <person name="Pangilinan J."/>
            <person name="Paulsen I."/>
            <person name="Piegu B."/>
            <person name="Poliakov A."/>
            <person name="Robbens S."/>
            <person name="Schmutz J."/>
            <person name="Toulza E."/>
            <person name="Wyss T."/>
            <person name="Zelensky A."/>
            <person name="Zhou K."/>
            <person name="Armbrust E.V."/>
            <person name="Bhattacharya D."/>
            <person name="Goodenough U.W."/>
            <person name="Van de Peer Y."/>
            <person name="Grigoriev I.V."/>
        </authorList>
    </citation>
    <scope>NUCLEOTIDE SEQUENCE [LARGE SCALE GENOMIC DNA]</scope>
    <source>
        <strain evidence="9">RCC299 / NOUM17</strain>
    </source>
</reference>
<dbReference type="GO" id="GO:0050291">
    <property type="term" value="F:sphingosine N-acyltransferase activity"/>
    <property type="evidence" value="ECO:0007669"/>
    <property type="project" value="InterPro"/>
</dbReference>
<evidence type="ECO:0000256" key="2">
    <source>
        <dbReference type="ARBA" id="ARBA00022692"/>
    </source>
</evidence>
<gene>
    <name evidence="8" type="primary">LAG1</name>
    <name evidence="8" type="ORF">MICPUN_107343</name>
</gene>
<dbReference type="OrthoDB" id="537032at2759"/>
<dbReference type="InParanoid" id="C1FE38"/>
<dbReference type="KEGG" id="mis:MICPUN_107343"/>
<name>C1FE38_MICCC</name>
<keyword evidence="4 5" id="KW-0472">Membrane</keyword>
<dbReference type="GO" id="GO:0046513">
    <property type="term" value="P:ceramide biosynthetic process"/>
    <property type="evidence" value="ECO:0007669"/>
    <property type="project" value="InterPro"/>
</dbReference>
<evidence type="ECO:0000256" key="3">
    <source>
        <dbReference type="ARBA" id="ARBA00022989"/>
    </source>
</evidence>
<dbReference type="SMART" id="SM00724">
    <property type="entry name" value="TLC"/>
    <property type="match status" value="1"/>
</dbReference>
<protein>
    <recommendedName>
        <fullName evidence="7">TLC domain-containing protein</fullName>
    </recommendedName>
</protein>
<evidence type="ECO:0000256" key="1">
    <source>
        <dbReference type="ARBA" id="ARBA00004141"/>
    </source>
</evidence>
<dbReference type="InterPro" id="IPR006634">
    <property type="entry name" value="TLC-dom"/>
</dbReference>
<organism evidence="8 9">
    <name type="scientific">Micromonas commoda (strain RCC299 / NOUM17 / CCMP2709)</name>
    <name type="common">Picoplanktonic green alga</name>
    <dbReference type="NCBI Taxonomy" id="296587"/>
    <lineage>
        <taxon>Eukaryota</taxon>
        <taxon>Viridiplantae</taxon>
        <taxon>Chlorophyta</taxon>
        <taxon>Mamiellophyceae</taxon>
        <taxon>Mamiellales</taxon>
        <taxon>Mamiellaceae</taxon>
        <taxon>Micromonas</taxon>
    </lineage>
</organism>
<evidence type="ECO:0000256" key="6">
    <source>
        <dbReference type="SAM" id="Phobius"/>
    </source>
</evidence>
<dbReference type="RefSeq" id="XP_002507241.1">
    <property type="nucleotide sequence ID" value="XM_002507195.1"/>
</dbReference>
<keyword evidence="3 6" id="KW-1133">Transmembrane helix</keyword>
<dbReference type="AlphaFoldDB" id="C1FE38"/>
<feature type="transmembrane region" description="Helical" evidence="6">
    <location>
        <begin position="276"/>
        <end position="297"/>
    </location>
</feature>
<evidence type="ECO:0000313" key="8">
    <source>
        <dbReference type="EMBL" id="ACO68499.1"/>
    </source>
</evidence>
<dbReference type="PANTHER" id="PTHR12560">
    <property type="entry name" value="LONGEVITY ASSURANCE FACTOR 1 LAG1"/>
    <property type="match status" value="1"/>
</dbReference>
<evidence type="ECO:0000256" key="4">
    <source>
        <dbReference type="ARBA" id="ARBA00023136"/>
    </source>
</evidence>
<dbReference type="OMA" id="HVLNLKI"/>